<accession>A0A6I9REQ8</accession>
<reference evidence="3 4" key="1">
    <citation type="submission" date="2025-04" db="UniProtKB">
        <authorList>
            <consortium name="RefSeq"/>
        </authorList>
    </citation>
    <scope>IDENTIFICATION</scope>
</reference>
<dbReference type="KEGG" id="egu:105047905"/>
<evidence type="ECO:0000313" key="4">
    <source>
        <dbReference type="RefSeq" id="XP_029121257.1"/>
    </source>
</evidence>
<dbReference type="PANTHER" id="PTHR33401:SF3">
    <property type="entry name" value="LOW AFFINITY POTASSIUM TRANSPORT SYSTEM PROTEIN"/>
    <property type="match status" value="1"/>
</dbReference>
<dbReference type="OrthoDB" id="1875894at2759"/>
<dbReference type="GeneID" id="105047905"/>
<evidence type="ECO:0000313" key="3">
    <source>
        <dbReference type="RefSeq" id="XP_010925336.1"/>
    </source>
</evidence>
<dbReference type="RefSeq" id="XP_010925336.1">
    <property type="nucleotide sequence ID" value="XM_010927034.3"/>
</dbReference>
<evidence type="ECO:0000313" key="2">
    <source>
        <dbReference type="Proteomes" id="UP000504607"/>
    </source>
</evidence>
<dbReference type="PANTHER" id="PTHR33401">
    <property type="entry name" value="LIGHT-HARVESTING COMPLEX-LIKE PROTEIN OHP2, CHLOROPLASTIC"/>
    <property type="match status" value="1"/>
</dbReference>
<gene>
    <name evidence="3 4" type="primary">LOC105047905</name>
</gene>
<evidence type="ECO:0000256" key="1">
    <source>
        <dbReference type="SAM" id="MobiDB-lite"/>
    </source>
</evidence>
<keyword evidence="2" id="KW-1185">Reference proteome</keyword>
<dbReference type="RefSeq" id="XP_073116687.1">
    <property type="nucleotide sequence ID" value="XM_073260586.1"/>
</dbReference>
<sequence length="208" mass="22442">MLLAVEGGGFFSSSATGYSKGLALLFLGRRNEERPMRVSPWNQYKFVEEEVDPDLQLASRTNRVSCGCAHFICFGRASAGKDGPCPPKVGPIHQPETLPDSSSASDSGKLCSISDAVAVSERKTCLRSSLKKPSTSCSMLVGQADGSHDSLQEVPNSVCTCSERRKVQWTDASGLELVEIREFEPSDADSSDDEFGHGVDRSCECIIQ</sequence>
<protein>
    <submittedName>
        <fullName evidence="3 4">Uncharacterized protein LOC105047905</fullName>
    </submittedName>
</protein>
<dbReference type="RefSeq" id="XP_073116686.1">
    <property type="nucleotide sequence ID" value="XM_073260585.1"/>
</dbReference>
<feature type="region of interest" description="Disordered" evidence="1">
    <location>
        <begin position="85"/>
        <end position="107"/>
    </location>
</feature>
<organism evidence="2 3">
    <name type="scientific">Elaeis guineensis var. tenera</name>
    <name type="common">Oil palm</name>
    <dbReference type="NCBI Taxonomy" id="51953"/>
    <lineage>
        <taxon>Eukaryota</taxon>
        <taxon>Viridiplantae</taxon>
        <taxon>Streptophyta</taxon>
        <taxon>Embryophyta</taxon>
        <taxon>Tracheophyta</taxon>
        <taxon>Spermatophyta</taxon>
        <taxon>Magnoliopsida</taxon>
        <taxon>Liliopsida</taxon>
        <taxon>Arecaceae</taxon>
        <taxon>Arecoideae</taxon>
        <taxon>Cocoseae</taxon>
        <taxon>Elaeidinae</taxon>
        <taxon>Elaeis</taxon>
    </lineage>
</organism>
<dbReference type="AlphaFoldDB" id="A0A6I9REQ8"/>
<dbReference type="RefSeq" id="XP_029121257.1">
    <property type="nucleotide sequence ID" value="XM_029265424.1"/>
</dbReference>
<name>A0A6I9REQ8_ELAGV</name>
<dbReference type="Proteomes" id="UP000504607">
    <property type="component" value="Chromosome 7"/>
</dbReference>
<proteinExistence type="predicted"/>